<sequence length="98" mass="10277">MTVAVLASLGATFDGLAFYVSIFATDSCGPHNPALVCTTFGLLSMWALPWVGLALAVAVSVGFGLWAARRGRTPWVYLPVGVLLYAASLLGAWTIMVS</sequence>
<evidence type="ECO:0000313" key="3">
    <source>
        <dbReference type="Proteomes" id="UP000326029"/>
    </source>
</evidence>
<gene>
    <name evidence="2" type="ORF">CP977_31840</name>
</gene>
<evidence type="ECO:0000313" key="2">
    <source>
        <dbReference type="EMBL" id="QEV36198.1"/>
    </source>
</evidence>
<organism evidence="2 3">
    <name type="scientific">Streptomyces cinereoruber</name>
    <dbReference type="NCBI Taxonomy" id="67260"/>
    <lineage>
        <taxon>Bacteria</taxon>
        <taxon>Bacillati</taxon>
        <taxon>Actinomycetota</taxon>
        <taxon>Actinomycetes</taxon>
        <taxon>Kitasatosporales</taxon>
        <taxon>Streptomycetaceae</taxon>
        <taxon>Streptomyces</taxon>
    </lineage>
</organism>
<dbReference type="EMBL" id="CP023693">
    <property type="protein sequence ID" value="QEV36198.1"/>
    <property type="molecule type" value="Genomic_DNA"/>
</dbReference>
<accession>A0ABX6BPZ0</accession>
<keyword evidence="1" id="KW-0472">Membrane</keyword>
<protein>
    <recommendedName>
        <fullName evidence="4">DUF1275 domain-containing protein</fullName>
    </recommendedName>
</protein>
<evidence type="ECO:0008006" key="4">
    <source>
        <dbReference type="Google" id="ProtNLM"/>
    </source>
</evidence>
<reference evidence="2 3" key="1">
    <citation type="submission" date="2017-09" db="EMBL/GenBank/DDBJ databases">
        <authorList>
            <person name="Lee N."/>
            <person name="Cho B.-K."/>
        </authorList>
    </citation>
    <scope>NUCLEOTIDE SEQUENCE [LARGE SCALE GENOMIC DNA]</scope>
    <source>
        <strain evidence="2 3">ATCC 19740</strain>
    </source>
</reference>
<dbReference type="GeneID" id="95458353"/>
<dbReference type="Proteomes" id="UP000326029">
    <property type="component" value="Chromosome"/>
</dbReference>
<keyword evidence="3" id="KW-1185">Reference proteome</keyword>
<keyword evidence="1" id="KW-0812">Transmembrane</keyword>
<evidence type="ECO:0000256" key="1">
    <source>
        <dbReference type="SAM" id="Phobius"/>
    </source>
</evidence>
<keyword evidence="1" id="KW-1133">Transmembrane helix</keyword>
<name>A0ABX6BPZ0_9ACTN</name>
<proteinExistence type="predicted"/>
<feature type="transmembrane region" description="Helical" evidence="1">
    <location>
        <begin position="48"/>
        <end position="68"/>
    </location>
</feature>
<feature type="transmembrane region" description="Helical" evidence="1">
    <location>
        <begin position="75"/>
        <end position="96"/>
    </location>
</feature>
<dbReference type="RefSeq" id="WP_062759989.1">
    <property type="nucleotide sequence ID" value="NZ_CP023693.1"/>
</dbReference>